<evidence type="ECO:0008006" key="3">
    <source>
        <dbReference type="Google" id="ProtNLM"/>
    </source>
</evidence>
<dbReference type="STRING" id="5217.A0A4Q1BML9"/>
<evidence type="ECO:0000313" key="2">
    <source>
        <dbReference type="Proteomes" id="UP000289152"/>
    </source>
</evidence>
<keyword evidence="2" id="KW-1185">Reference proteome</keyword>
<dbReference type="InParanoid" id="A0A4Q1BML9"/>
<sequence length="110" mass="12530">MTLPQLDHDDGFVHTSSGPQVLDTLELFFKDVPQIWLLRMDVGRLSAWRKIEWLPGSGQTSTQTAPRHICAHLHRPWLKGEEIDSFISVAQGKGGWEVALSDRKVKEWLV</sequence>
<dbReference type="VEuPathDB" id="FungiDB:TREMEDRAFT_70689"/>
<organism evidence="1 2">
    <name type="scientific">Tremella mesenterica</name>
    <name type="common">Jelly fungus</name>
    <dbReference type="NCBI Taxonomy" id="5217"/>
    <lineage>
        <taxon>Eukaryota</taxon>
        <taxon>Fungi</taxon>
        <taxon>Dikarya</taxon>
        <taxon>Basidiomycota</taxon>
        <taxon>Agaricomycotina</taxon>
        <taxon>Tremellomycetes</taxon>
        <taxon>Tremellales</taxon>
        <taxon>Tremellaceae</taxon>
        <taxon>Tremella</taxon>
    </lineage>
</organism>
<dbReference type="Proteomes" id="UP000289152">
    <property type="component" value="Unassembled WGS sequence"/>
</dbReference>
<protein>
    <recommendedName>
        <fullName evidence="3">DUF952 domain-containing protein</fullName>
    </recommendedName>
</protein>
<name>A0A4Q1BML9_TREME</name>
<gene>
    <name evidence="1" type="ORF">M231_03851</name>
</gene>
<comment type="caution">
    <text evidence="1">The sequence shown here is derived from an EMBL/GenBank/DDBJ whole genome shotgun (WGS) entry which is preliminary data.</text>
</comment>
<dbReference type="SUPFAM" id="SSF56399">
    <property type="entry name" value="ADP-ribosylation"/>
    <property type="match status" value="1"/>
</dbReference>
<reference evidence="1 2" key="1">
    <citation type="submission" date="2016-06" db="EMBL/GenBank/DDBJ databases">
        <title>Evolution of pathogenesis and genome organization in the Tremellales.</title>
        <authorList>
            <person name="Cuomo C."/>
            <person name="Litvintseva A."/>
            <person name="Heitman J."/>
            <person name="Chen Y."/>
            <person name="Sun S."/>
            <person name="Springer D."/>
            <person name="Dromer F."/>
            <person name="Young S."/>
            <person name="Zeng Q."/>
            <person name="Chapman S."/>
            <person name="Gujja S."/>
            <person name="Saif S."/>
            <person name="Birren B."/>
        </authorList>
    </citation>
    <scope>NUCLEOTIDE SEQUENCE [LARGE SCALE GENOMIC DNA]</scope>
    <source>
        <strain evidence="1 2">ATCC 28783</strain>
    </source>
</reference>
<dbReference type="Pfam" id="PF06108">
    <property type="entry name" value="DUF952"/>
    <property type="match status" value="1"/>
</dbReference>
<proteinExistence type="predicted"/>
<dbReference type="OrthoDB" id="3335358at2759"/>
<dbReference type="AlphaFoldDB" id="A0A4Q1BML9"/>
<evidence type="ECO:0000313" key="1">
    <source>
        <dbReference type="EMBL" id="RXK38902.1"/>
    </source>
</evidence>
<accession>A0A4Q1BML9</accession>
<dbReference type="Gene3D" id="3.20.170.20">
    <property type="entry name" value="Protein of unknown function DUF952"/>
    <property type="match status" value="1"/>
</dbReference>
<dbReference type="EMBL" id="SDIL01000040">
    <property type="protein sequence ID" value="RXK38902.1"/>
    <property type="molecule type" value="Genomic_DNA"/>
</dbReference>
<dbReference type="InterPro" id="IPR009297">
    <property type="entry name" value="DUF952"/>
</dbReference>